<sequence length="384" mass="43943">HWLSVERPQAIGPDQTFWWNTSGHTLHPMLFHARYPVWDRYSSLRFFAESIVPYLGPARLSGEGVARWQSFMTDDGIPVELSWDWGSGKQQPKIRLSVEPVGPSAGIEVDPLNQWAVAQFHHYTIMRNPRSDFAWYTHFSDIFRGKDATIALTKTEGHLSQIFYAFDLDRSSTMAKAYFFPKWLAYHCNAPAWNVISAAIKTAPSCNSENLQVLSVLDGFFNESYGRRLEFEMLSTDLLRPATARLKIYFRSRDVSISSVEHIMSIRGVILSHSLKKGIRNIRRLCSLLVSSNGILEEFLDSTAHRTSGLLYYASFRLGDAIPSIKLYIPVRHFVSDDESVRKAVEEFLVEQGKAQRVQQYVLLTVLYSLYLVFVSTYPIEILL</sequence>
<protein>
    <submittedName>
        <fullName evidence="1">Aromatic prenyltransferase</fullName>
    </submittedName>
</protein>
<gene>
    <name evidence="1" type="ORF">BDR25DRAFT_244415</name>
</gene>
<keyword evidence="2" id="KW-1185">Reference proteome</keyword>
<dbReference type="Proteomes" id="UP000799755">
    <property type="component" value="Unassembled WGS sequence"/>
</dbReference>
<reference evidence="1" key="1">
    <citation type="journal article" date="2020" name="Stud. Mycol.">
        <title>101 Dothideomycetes genomes: a test case for predicting lifestyles and emergence of pathogens.</title>
        <authorList>
            <person name="Haridas S."/>
            <person name="Albert R."/>
            <person name="Binder M."/>
            <person name="Bloem J."/>
            <person name="Labutti K."/>
            <person name="Salamov A."/>
            <person name="Andreopoulos B."/>
            <person name="Baker S."/>
            <person name="Barry K."/>
            <person name="Bills G."/>
            <person name="Bluhm B."/>
            <person name="Cannon C."/>
            <person name="Castanera R."/>
            <person name="Culley D."/>
            <person name="Daum C."/>
            <person name="Ezra D."/>
            <person name="Gonzalez J."/>
            <person name="Henrissat B."/>
            <person name="Kuo A."/>
            <person name="Liang C."/>
            <person name="Lipzen A."/>
            <person name="Lutzoni F."/>
            <person name="Magnuson J."/>
            <person name="Mondo S."/>
            <person name="Nolan M."/>
            <person name="Ohm R."/>
            <person name="Pangilinan J."/>
            <person name="Park H.-J."/>
            <person name="Ramirez L."/>
            <person name="Alfaro M."/>
            <person name="Sun H."/>
            <person name="Tritt A."/>
            <person name="Yoshinaga Y."/>
            <person name="Zwiers L.-H."/>
            <person name="Turgeon B."/>
            <person name="Goodwin S."/>
            <person name="Spatafora J."/>
            <person name="Crous P."/>
            <person name="Grigoriev I."/>
        </authorList>
    </citation>
    <scope>NUCLEOTIDE SEQUENCE</scope>
    <source>
        <strain evidence="1">ATCC 200398</strain>
    </source>
</reference>
<accession>A0ACB6QAF8</accession>
<evidence type="ECO:0000313" key="1">
    <source>
        <dbReference type="EMBL" id="KAF2463875.1"/>
    </source>
</evidence>
<organism evidence="1 2">
    <name type="scientific">Lindgomyces ingoldianus</name>
    <dbReference type="NCBI Taxonomy" id="673940"/>
    <lineage>
        <taxon>Eukaryota</taxon>
        <taxon>Fungi</taxon>
        <taxon>Dikarya</taxon>
        <taxon>Ascomycota</taxon>
        <taxon>Pezizomycotina</taxon>
        <taxon>Dothideomycetes</taxon>
        <taxon>Pleosporomycetidae</taxon>
        <taxon>Pleosporales</taxon>
        <taxon>Lindgomycetaceae</taxon>
        <taxon>Lindgomyces</taxon>
    </lineage>
</organism>
<proteinExistence type="predicted"/>
<comment type="caution">
    <text evidence="1">The sequence shown here is derived from an EMBL/GenBank/DDBJ whole genome shotgun (WGS) entry which is preliminary data.</text>
</comment>
<feature type="non-terminal residue" evidence="1">
    <location>
        <position position="1"/>
    </location>
</feature>
<dbReference type="EMBL" id="MU003544">
    <property type="protein sequence ID" value="KAF2463875.1"/>
    <property type="molecule type" value="Genomic_DNA"/>
</dbReference>
<evidence type="ECO:0000313" key="2">
    <source>
        <dbReference type="Proteomes" id="UP000799755"/>
    </source>
</evidence>
<name>A0ACB6QAF8_9PLEO</name>